<evidence type="ECO:0000259" key="8">
    <source>
        <dbReference type="PROSITE" id="PS50057"/>
    </source>
</evidence>
<evidence type="ECO:0000256" key="3">
    <source>
        <dbReference type="ARBA" id="ARBA00022658"/>
    </source>
</evidence>
<dbReference type="SUPFAM" id="SSF54236">
    <property type="entry name" value="Ubiquitin-like"/>
    <property type="match status" value="1"/>
</dbReference>
<dbReference type="SUPFAM" id="SSF50729">
    <property type="entry name" value="PH domain-like"/>
    <property type="match status" value="1"/>
</dbReference>
<dbReference type="FunFam" id="3.10.20.90:FF:000040">
    <property type="entry name" value="FERM, RhoGEF and pleckstrin domain-containing protein"/>
    <property type="match status" value="1"/>
</dbReference>
<keyword evidence="4" id="KW-0677">Repeat</keyword>
<dbReference type="GO" id="GO:0071944">
    <property type="term" value="C:cell periphery"/>
    <property type="evidence" value="ECO:0007669"/>
    <property type="project" value="UniProtKB-ARBA"/>
</dbReference>
<dbReference type="AlphaFoldDB" id="A0A8X6JYK4"/>
<dbReference type="Pfam" id="PF00373">
    <property type="entry name" value="FERM_M"/>
    <property type="match status" value="1"/>
</dbReference>
<dbReference type="CDD" id="cd13193">
    <property type="entry name" value="FERM_C_FARP1-like"/>
    <property type="match status" value="1"/>
</dbReference>
<dbReference type="InterPro" id="IPR011993">
    <property type="entry name" value="PH-like_dom_sf"/>
</dbReference>
<dbReference type="FunFam" id="1.20.80.10:FF:000005">
    <property type="entry name" value="FERM, RhoGEF and pleckstrin domain-containing protein 1"/>
    <property type="match status" value="1"/>
</dbReference>
<dbReference type="Gene3D" id="1.20.80.10">
    <property type="match status" value="1"/>
</dbReference>
<feature type="region of interest" description="Disordered" evidence="7">
    <location>
        <begin position="390"/>
        <end position="413"/>
    </location>
</feature>
<dbReference type="PRINTS" id="PR00661">
    <property type="entry name" value="ERMFAMILY"/>
</dbReference>
<protein>
    <recommendedName>
        <fullName evidence="2">Moesin/ezrin/radixin homolog 1</fullName>
    </recommendedName>
</protein>
<keyword evidence="5" id="KW-0965">Cell junction</keyword>
<dbReference type="Gene3D" id="2.30.29.30">
    <property type="entry name" value="Pleckstrin-homology domain (PH domain)/Phosphotyrosine-binding domain (PTB)"/>
    <property type="match status" value="1"/>
</dbReference>
<dbReference type="GO" id="GO:0005912">
    <property type="term" value="C:adherens junction"/>
    <property type="evidence" value="ECO:0007669"/>
    <property type="project" value="UniProtKB-SubCell"/>
</dbReference>
<dbReference type="SUPFAM" id="SSF47031">
    <property type="entry name" value="Second domain of FERM"/>
    <property type="match status" value="1"/>
</dbReference>
<dbReference type="GO" id="GO:0009887">
    <property type="term" value="P:animal organ morphogenesis"/>
    <property type="evidence" value="ECO:0007669"/>
    <property type="project" value="UniProtKB-ARBA"/>
</dbReference>
<dbReference type="InterPro" id="IPR019749">
    <property type="entry name" value="Band_41_domain"/>
</dbReference>
<keyword evidence="10" id="KW-1185">Reference proteome</keyword>
<feature type="compositionally biased region" description="Polar residues" evidence="7">
    <location>
        <begin position="507"/>
        <end position="523"/>
    </location>
</feature>
<feature type="compositionally biased region" description="Low complexity" evidence="7">
    <location>
        <begin position="392"/>
        <end position="410"/>
    </location>
</feature>
<dbReference type="InterPro" id="IPR035963">
    <property type="entry name" value="FERM_2"/>
</dbReference>
<dbReference type="InterPro" id="IPR000798">
    <property type="entry name" value="Ez/rad/moesin-like"/>
</dbReference>
<dbReference type="Gene3D" id="3.10.20.90">
    <property type="entry name" value="Phosphatidylinositol 3-kinase Catalytic Subunit, Chain A, domain 1"/>
    <property type="match status" value="1"/>
</dbReference>
<organism evidence="9 10">
    <name type="scientific">Trichonephila inaurata madagascariensis</name>
    <dbReference type="NCBI Taxonomy" id="2747483"/>
    <lineage>
        <taxon>Eukaryota</taxon>
        <taxon>Metazoa</taxon>
        <taxon>Ecdysozoa</taxon>
        <taxon>Arthropoda</taxon>
        <taxon>Chelicerata</taxon>
        <taxon>Arachnida</taxon>
        <taxon>Araneae</taxon>
        <taxon>Araneomorphae</taxon>
        <taxon>Entelegynae</taxon>
        <taxon>Araneoidea</taxon>
        <taxon>Nephilidae</taxon>
        <taxon>Trichonephila</taxon>
        <taxon>Trichonephila inaurata</taxon>
    </lineage>
</organism>
<dbReference type="EMBL" id="BMAV01025896">
    <property type="protein sequence ID" value="GFS45669.1"/>
    <property type="molecule type" value="Genomic_DNA"/>
</dbReference>
<dbReference type="InterPro" id="IPR014847">
    <property type="entry name" value="FA"/>
</dbReference>
<dbReference type="GO" id="GO:0005085">
    <property type="term" value="F:guanyl-nucleotide exchange factor activity"/>
    <property type="evidence" value="ECO:0007669"/>
    <property type="project" value="UniProtKB-KW"/>
</dbReference>
<feature type="region of interest" description="Disordered" evidence="7">
    <location>
        <begin position="793"/>
        <end position="821"/>
    </location>
</feature>
<dbReference type="CDD" id="cd14473">
    <property type="entry name" value="FERM_B-lobe"/>
    <property type="match status" value="1"/>
</dbReference>
<dbReference type="PANTHER" id="PTHR45858:SF5">
    <property type="entry name" value="MOESIN_EZRIN_RADIXIN HOMOLOG 1"/>
    <property type="match status" value="1"/>
</dbReference>
<dbReference type="PROSITE" id="PS00660">
    <property type="entry name" value="FERM_1"/>
    <property type="match status" value="1"/>
</dbReference>
<feature type="domain" description="FERM" evidence="8">
    <location>
        <begin position="66"/>
        <end position="348"/>
    </location>
</feature>
<dbReference type="InterPro" id="IPR000299">
    <property type="entry name" value="FERM_domain"/>
</dbReference>
<dbReference type="PANTHER" id="PTHR45858">
    <property type="entry name" value="FERM DOMAIN CONTAINING PROTEIN"/>
    <property type="match status" value="1"/>
</dbReference>
<dbReference type="InterPro" id="IPR019748">
    <property type="entry name" value="FERM_central"/>
</dbReference>
<dbReference type="Pfam" id="PF09379">
    <property type="entry name" value="FERM_N"/>
    <property type="match status" value="1"/>
</dbReference>
<evidence type="ECO:0000256" key="1">
    <source>
        <dbReference type="ARBA" id="ARBA00004536"/>
    </source>
</evidence>
<evidence type="ECO:0000313" key="10">
    <source>
        <dbReference type="Proteomes" id="UP000886998"/>
    </source>
</evidence>
<dbReference type="SMART" id="SM01195">
    <property type="entry name" value="FA"/>
    <property type="match status" value="1"/>
</dbReference>
<evidence type="ECO:0000256" key="5">
    <source>
        <dbReference type="ARBA" id="ARBA00022949"/>
    </source>
</evidence>
<dbReference type="InterPro" id="IPR018980">
    <property type="entry name" value="FERM_PH-like_C"/>
</dbReference>
<dbReference type="OrthoDB" id="9990815at2759"/>
<feature type="region of interest" description="Disordered" evidence="7">
    <location>
        <begin position="439"/>
        <end position="493"/>
    </location>
</feature>
<dbReference type="PRINTS" id="PR00935">
    <property type="entry name" value="BAND41"/>
</dbReference>
<dbReference type="InterPro" id="IPR051835">
    <property type="entry name" value="RAC1-GEF"/>
</dbReference>
<dbReference type="PROSITE" id="PS50057">
    <property type="entry name" value="FERM_3"/>
    <property type="match status" value="1"/>
</dbReference>
<evidence type="ECO:0000313" key="9">
    <source>
        <dbReference type="EMBL" id="GFS45669.1"/>
    </source>
</evidence>
<comment type="caution">
    <text evidence="9">The sequence shown here is derived from an EMBL/GenBank/DDBJ whole genome shotgun (WGS) entry which is preliminary data.</text>
</comment>
<dbReference type="Proteomes" id="UP000886998">
    <property type="component" value="Unassembled WGS sequence"/>
</dbReference>
<dbReference type="GO" id="GO:0048731">
    <property type="term" value="P:system development"/>
    <property type="evidence" value="ECO:0007669"/>
    <property type="project" value="UniProtKB-ARBA"/>
</dbReference>
<dbReference type="InterPro" id="IPR019747">
    <property type="entry name" value="FERM_CS"/>
</dbReference>
<accession>A0A8X6JYK4</accession>
<dbReference type="InterPro" id="IPR018979">
    <property type="entry name" value="FERM_N"/>
</dbReference>
<dbReference type="Pfam" id="PF09380">
    <property type="entry name" value="FERM_C"/>
    <property type="match status" value="1"/>
</dbReference>
<evidence type="ECO:0000256" key="7">
    <source>
        <dbReference type="SAM" id="MobiDB-lite"/>
    </source>
</evidence>
<evidence type="ECO:0000256" key="4">
    <source>
        <dbReference type="ARBA" id="ARBA00022737"/>
    </source>
</evidence>
<dbReference type="InterPro" id="IPR014352">
    <property type="entry name" value="FERM/acyl-CoA-bd_prot_sf"/>
</dbReference>
<reference evidence="9" key="1">
    <citation type="submission" date="2020-08" db="EMBL/GenBank/DDBJ databases">
        <title>Multicomponent nature underlies the extraordinary mechanical properties of spider dragline silk.</title>
        <authorList>
            <person name="Kono N."/>
            <person name="Nakamura H."/>
            <person name="Mori M."/>
            <person name="Yoshida Y."/>
            <person name="Ohtoshi R."/>
            <person name="Malay A.D."/>
            <person name="Moran D.A.P."/>
            <person name="Tomita M."/>
            <person name="Numata K."/>
            <person name="Arakawa K."/>
        </authorList>
    </citation>
    <scope>NUCLEOTIDE SEQUENCE</scope>
</reference>
<dbReference type="Pfam" id="PF08736">
    <property type="entry name" value="FA"/>
    <property type="match status" value="1"/>
</dbReference>
<dbReference type="FunFam" id="2.30.29.30:FF:000002">
    <property type="entry name" value="Band 4.1-like protein 5 isoform 1"/>
    <property type="match status" value="1"/>
</dbReference>
<evidence type="ECO:0000256" key="2">
    <source>
        <dbReference type="ARBA" id="ARBA00022025"/>
    </source>
</evidence>
<dbReference type="GO" id="GO:0008092">
    <property type="term" value="F:cytoskeletal protein binding"/>
    <property type="evidence" value="ECO:0007669"/>
    <property type="project" value="InterPro"/>
</dbReference>
<comment type="subcellular location">
    <subcellularLocation>
        <location evidence="1">Cell junction</location>
        <location evidence="1">Adherens junction</location>
    </subcellularLocation>
    <subcellularLocation>
        <location evidence="6">Cell projection</location>
        <location evidence="6">Rhabdomere</location>
    </subcellularLocation>
</comment>
<name>A0A8X6JYK4_9ARAC</name>
<feature type="compositionally biased region" description="Polar residues" evidence="7">
    <location>
        <begin position="801"/>
        <end position="821"/>
    </location>
</feature>
<dbReference type="InterPro" id="IPR041788">
    <property type="entry name" value="FARP1/FARP2/FRMD7_FERM_C"/>
</dbReference>
<sequence length="821" mass="93375">MCTVNLRSHSSDLRRAHARTTHTSIHYNYSFDACVPFYVKLYLILKMTSQTDGQDAAGNHRSRKFMNITVYFLDNSSHVFQLQAKSLGQVLFEKVCKFINLLEVDYFGLEFEDDKKTKCWLDALKPLCSQIATSFPTMYFCVKFYTPDPVQLEDEFTRYLFGLQVKKDIANGHLQCNDNTAAVMISYIVQADFGDYNPDKCSDGSYLSNFKFIPFQDAEFEKKIMENHKKIIGQTPAEADLNLLETARRCELYGIKMTAAKDHEGVPLNLAVAHLGVLVFQNFTKINTFSWAKIRKLSFKRKKFLIKLHPEGYGYYKDTVEFFFEGRNECKNFWKKCIENHTFFRCTDAKQGMRQKPKIFSRGSSFRYSGRTQKQVSEFVRENCFKKQPFQRSTSLRTSSSPSRSIGSPISPQPLLPVTSLSCGSISDISKEAIPPQKVLSTSEPTTPHVAPELHNSVSDNCTRMPDTPVSGPVSPDGDYGNEYYSQDTDDNISHDSYHVLEKESAKTNTDCMPTNNHNTPDQKQQDEELATTSNACGKSNDFEEEDYKRRSCRHRVRVFSNHVSVDQTSPVLYARANRHLSIDRPETLCKAYPRTVDFVYVNQLPAVGSFSYRDDSVELKSPGKLKLEMLRQKLKSDEEIASVANGGDFRKRSKSQPLPLDVDLLNGLLHVNDTSPKPSCSSYRDIDRKESAMKVIADNLNIKNTPSMVQNVDALEGPSTALAVSIPPDFVPKADLEKPSEKPFSSSFDDILNSPAYQNFYHMVYLDMMRDSDYVDPSSHYNYNTYKFSHIGRPPDSALRQRNSTAESSSKLQSNLRDKS</sequence>
<evidence type="ECO:0000256" key="6">
    <source>
        <dbReference type="ARBA" id="ARBA00043944"/>
    </source>
</evidence>
<dbReference type="SMART" id="SM01196">
    <property type="entry name" value="FERM_C"/>
    <property type="match status" value="1"/>
</dbReference>
<dbReference type="SMART" id="SM00295">
    <property type="entry name" value="B41"/>
    <property type="match status" value="1"/>
</dbReference>
<dbReference type="CDD" id="cd17098">
    <property type="entry name" value="FERM_F1_FARP1_like"/>
    <property type="match status" value="1"/>
</dbReference>
<feature type="region of interest" description="Disordered" evidence="7">
    <location>
        <begin position="505"/>
        <end position="545"/>
    </location>
</feature>
<proteinExistence type="predicted"/>
<dbReference type="InterPro" id="IPR029071">
    <property type="entry name" value="Ubiquitin-like_domsf"/>
</dbReference>
<gene>
    <name evidence="9" type="primary">Farp1</name>
    <name evidence="9" type="ORF">TNIN_307311</name>
</gene>
<keyword evidence="3" id="KW-0344">Guanine-nucleotide releasing factor</keyword>